<sequence>MKINTQLLRGTIYSKFKSQNEFTKTIGWSQNKIGRILKGEMIPDIEDCNAIVKVLSLSIEEYIQIFLPSLSPNGDEMEGVK</sequence>
<dbReference type="CDD" id="cd00093">
    <property type="entry name" value="HTH_XRE"/>
    <property type="match status" value="1"/>
</dbReference>
<evidence type="ECO:0000259" key="1">
    <source>
        <dbReference type="PROSITE" id="PS50943"/>
    </source>
</evidence>
<dbReference type="Pfam" id="PF01381">
    <property type="entry name" value="HTH_3"/>
    <property type="match status" value="1"/>
</dbReference>
<dbReference type="InterPro" id="IPR010982">
    <property type="entry name" value="Lambda_DNA-bd_dom_sf"/>
</dbReference>
<dbReference type="RefSeq" id="WP_016207467.1">
    <property type="nucleotide sequence ID" value="NZ_ASRV01000127.1"/>
</dbReference>
<dbReference type="OrthoDB" id="2365258at2"/>
<dbReference type="Proteomes" id="UP000013988">
    <property type="component" value="Unassembled WGS sequence"/>
</dbReference>
<dbReference type="SUPFAM" id="SSF47413">
    <property type="entry name" value="lambda repressor-like DNA-binding domains"/>
    <property type="match status" value="1"/>
</dbReference>
<keyword evidence="3" id="KW-1185">Reference proteome</keyword>
<dbReference type="PATRIC" id="fig|1202534.3.peg.2100"/>
<dbReference type="AlphaFoldDB" id="R9CDN0"/>
<protein>
    <recommendedName>
        <fullName evidence="1">HTH cro/C1-type domain-containing protein</fullName>
    </recommendedName>
</protein>
<evidence type="ECO:0000313" key="2">
    <source>
        <dbReference type="EMBL" id="EOR25321.1"/>
    </source>
</evidence>
<dbReference type="EMBL" id="ASRV01000127">
    <property type="protein sequence ID" value="EOR25321.1"/>
    <property type="molecule type" value="Genomic_DNA"/>
</dbReference>
<organism evidence="2 3">
    <name type="scientific">Clostridium sartagoforme AAU1</name>
    <dbReference type="NCBI Taxonomy" id="1202534"/>
    <lineage>
        <taxon>Bacteria</taxon>
        <taxon>Bacillati</taxon>
        <taxon>Bacillota</taxon>
        <taxon>Clostridia</taxon>
        <taxon>Eubacteriales</taxon>
        <taxon>Clostridiaceae</taxon>
        <taxon>Clostridium</taxon>
    </lineage>
</organism>
<gene>
    <name evidence="2" type="ORF">A500_10605</name>
</gene>
<feature type="domain" description="HTH cro/C1-type" evidence="1">
    <location>
        <begin position="18"/>
        <end position="62"/>
    </location>
</feature>
<evidence type="ECO:0000313" key="3">
    <source>
        <dbReference type="Proteomes" id="UP000013988"/>
    </source>
</evidence>
<dbReference type="PROSITE" id="PS50943">
    <property type="entry name" value="HTH_CROC1"/>
    <property type="match status" value="1"/>
</dbReference>
<reference evidence="2 3" key="1">
    <citation type="submission" date="2013-03" db="EMBL/GenBank/DDBJ databases">
        <title>Whole genome shotgun sequencing of Clostridium sartagoforme AAU1.</title>
        <authorList>
            <person name="Joshi C.G."/>
            <person name="Duggirala S.M."/>
            <person name="Nathani N.M."/>
            <person name="Bhatt V.D."/>
            <person name="Patel A.K."/>
            <person name="Pandya P.R."/>
            <person name="KaPatel J.A."/>
        </authorList>
    </citation>
    <scope>NUCLEOTIDE SEQUENCE [LARGE SCALE GENOMIC DNA]</scope>
    <source>
        <strain evidence="2 3">AAU1</strain>
    </source>
</reference>
<name>R9CDN0_9CLOT</name>
<comment type="caution">
    <text evidence="2">The sequence shown here is derived from an EMBL/GenBank/DDBJ whole genome shotgun (WGS) entry which is preliminary data.</text>
</comment>
<dbReference type="Gene3D" id="1.10.260.40">
    <property type="entry name" value="lambda repressor-like DNA-binding domains"/>
    <property type="match status" value="1"/>
</dbReference>
<accession>R9CDN0</accession>
<dbReference type="GO" id="GO:0003677">
    <property type="term" value="F:DNA binding"/>
    <property type="evidence" value="ECO:0007669"/>
    <property type="project" value="InterPro"/>
</dbReference>
<proteinExistence type="predicted"/>
<dbReference type="InterPro" id="IPR001387">
    <property type="entry name" value="Cro/C1-type_HTH"/>
</dbReference>